<evidence type="ECO:0000256" key="1">
    <source>
        <dbReference type="SAM" id="MobiDB-lite"/>
    </source>
</evidence>
<comment type="caution">
    <text evidence="4">The sequence shown here is derived from an EMBL/GenBank/DDBJ whole genome shotgun (WGS) entry which is preliminary data.</text>
</comment>
<gene>
    <name evidence="4" type="ORF">C3942_13870</name>
</gene>
<feature type="compositionally biased region" description="Low complexity" evidence="1">
    <location>
        <begin position="154"/>
        <end position="178"/>
    </location>
</feature>
<accession>A0A2S5TED6</accession>
<feature type="transmembrane region" description="Helical" evidence="2">
    <location>
        <begin position="270"/>
        <end position="287"/>
    </location>
</feature>
<dbReference type="AlphaFoldDB" id="A0A2S5TED6"/>
<keyword evidence="2" id="KW-0472">Membrane</keyword>
<evidence type="ECO:0000313" key="4">
    <source>
        <dbReference type="EMBL" id="PPE73353.1"/>
    </source>
</evidence>
<name>A0A2S5TED6_9GAMM</name>
<proteinExistence type="predicted"/>
<dbReference type="Proteomes" id="UP000238220">
    <property type="component" value="Unassembled WGS sequence"/>
</dbReference>
<evidence type="ECO:0000313" key="5">
    <source>
        <dbReference type="Proteomes" id="UP000238220"/>
    </source>
</evidence>
<sequence length="309" mass="32585">MTGLGMSTGAQAVSLSDAQLRSRLGQRLDLRMELQHAKGEAPSISMAPAAEYARLGIDPPSRQMGELTVEREVIEEGREQIRVRSSSRVSEPILTLLLEVREGNTRLIREFTTFVDPPAATMPDAEPLPAAPPVSPLLSSLTLEPALPAAAPVRAAPAARRTPSPSAAPVDAPAASAAGKTPLPRFRLDERYAGSVGGAQVVIAAATTAWLRREFGGGAETAATEAPEVRSEPESESESIPALPPPEPSRAAAPVASGEPSKAHAPPPPWRSFLTLLAVTVGIFAYARRLRQRLMREAAAEISLEKAVA</sequence>
<feature type="domain" description="FimV N-terminal" evidence="3">
    <location>
        <begin position="14"/>
        <end position="118"/>
    </location>
</feature>
<organism evidence="4 5">
    <name type="scientific">Solimonas fluminis</name>
    <dbReference type="NCBI Taxonomy" id="2086571"/>
    <lineage>
        <taxon>Bacteria</taxon>
        <taxon>Pseudomonadati</taxon>
        <taxon>Pseudomonadota</taxon>
        <taxon>Gammaproteobacteria</taxon>
        <taxon>Nevskiales</taxon>
        <taxon>Nevskiaceae</taxon>
        <taxon>Solimonas</taxon>
    </lineage>
</organism>
<evidence type="ECO:0000256" key="2">
    <source>
        <dbReference type="SAM" id="Phobius"/>
    </source>
</evidence>
<reference evidence="4 5" key="1">
    <citation type="submission" date="2018-02" db="EMBL/GenBank/DDBJ databases">
        <title>Genome sequencing of Solimonas sp. HR-BB.</title>
        <authorList>
            <person name="Lee Y."/>
            <person name="Jeon C.O."/>
        </authorList>
    </citation>
    <scope>NUCLEOTIDE SEQUENCE [LARGE SCALE GENOMIC DNA]</scope>
    <source>
        <strain evidence="4 5">HR-BB</strain>
    </source>
</reference>
<keyword evidence="5" id="KW-1185">Reference proteome</keyword>
<feature type="region of interest" description="Disordered" evidence="1">
    <location>
        <begin position="154"/>
        <end position="182"/>
    </location>
</feature>
<evidence type="ECO:0000259" key="3">
    <source>
        <dbReference type="Pfam" id="PF25800"/>
    </source>
</evidence>
<keyword evidence="2" id="KW-0812">Transmembrane</keyword>
<feature type="region of interest" description="Disordered" evidence="1">
    <location>
        <begin position="219"/>
        <end position="267"/>
    </location>
</feature>
<dbReference type="Pfam" id="PF25800">
    <property type="entry name" value="FimV_N"/>
    <property type="match status" value="1"/>
</dbReference>
<dbReference type="EMBL" id="PSNW01000007">
    <property type="protein sequence ID" value="PPE73353.1"/>
    <property type="molecule type" value="Genomic_DNA"/>
</dbReference>
<protein>
    <recommendedName>
        <fullName evidence="3">FimV N-terminal domain-containing protein</fullName>
    </recommendedName>
</protein>
<dbReference type="InterPro" id="IPR057840">
    <property type="entry name" value="FimV_N"/>
</dbReference>
<keyword evidence="2" id="KW-1133">Transmembrane helix</keyword>